<dbReference type="eggNOG" id="ENOG5031CHX">
    <property type="taxonomic scope" value="Bacteria"/>
</dbReference>
<name>F5YFD1_LEAAZ</name>
<dbReference type="KEGG" id="taz:TREAZ_1373"/>
<organism evidence="1 2">
    <name type="scientific">Leadbettera azotonutricia (strain ATCC BAA-888 / DSM 13862 / ZAS-9)</name>
    <name type="common">Treponema azotonutricium</name>
    <dbReference type="NCBI Taxonomy" id="545695"/>
    <lineage>
        <taxon>Bacteria</taxon>
        <taxon>Pseudomonadati</taxon>
        <taxon>Spirochaetota</taxon>
        <taxon>Spirochaetia</taxon>
        <taxon>Spirochaetales</taxon>
        <taxon>Breznakiellaceae</taxon>
        <taxon>Leadbettera</taxon>
    </lineage>
</organism>
<evidence type="ECO:0008006" key="3">
    <source>
        <dbReference type="Google" id="ProtNLM"/>
    </source>
</evidence>
<evidence type="ECO:0000313" key="1">
    <source>
        <dbReference type="EMBL" id="AEF81910.1"/>
    </source>
</evidence>
<proteinExistence type="predicted"/>
<dbReference type="STRING" id="545695.TREAZ_1373"/>
<protein>
    <recommendedName>
        <fullName evidence="3">NlpC/P60 domain-containing protein</fullName>
    </recommendedName>
</protein>
<dbReference type="Gene3D" id="3.90.1720.10">
    <property type="entry name" value="endopeptidase domain like (from Nostoc punctiforme)"/>
    <property type="match status" value="1"/>
</dbReference>
<accession>F5YFD1</accession>
<dbReference type="InParanoid" id="F5YFD1"/>
<dbReference type="HOGENOM" id="CLU_764914_0_0_12"/>
<dbReference type="EMBL" id="CP001841">
    <property type="protein sequence ID" value="AEF81910.1"/>
    <property type="molecule type" value="Genomic_DNA"/>
</dbReference>
<dbReference type="Proteomes" id="UP000009222">
    <property type="component" value="Chromosome"/>
</dbReference>
<evidence type="ECO:0000313" key="2">
    <source>
        <dbReference type="Proteomes" id="UP000009222"/>
    </source>
</evidence>
<reference evidence="2" key="1">
    <citation type="submission" date="2009-12" db="EMBL/GenBank/DDBJ databases">
        <title>Complete sequence of Treponema azotonutricium strain ZAS-9.</title>
        <authorList>
            <person name="Tetu S.G."/>
            <person name="Matson E."/>
            <person name="Ren Q."/>
            <person name="Seshadri R."/>
            <person name="Elbourne L."/>
            <person name="Hassan K.A."/>
            <person name="Durkin A."/>
            <person name="Radune D."/>
            <person name="Mohamoud Y."/>
            <person name="Shay R."/>
            <person name="Jin S."/>
            <person name="Zhang X."/>
            <person name="Lucey K."/>
            <person name="Ballor N.R."/>
            <person name="Ottesen E."/>
            <person name="Rosenthal R."/>
            <person name="Allen A."/>
            <person name="Leadbetter J.R."/>
            <person name="Paulsen I.T."/>
        </authorList>
    </citation>
    <scope>NUCLEOTIDE SEQUENCE [LARGE SCALE GENOMIC DNA]</scope>
    <source>
        <strain evidence="2">ATCC BAA-888 / DSM 13862 / ZAS-9</strain>
    </source>
</reference>
<reference evidence="1 2" key="2">
    <citation type="journal article" date="2011" name="ISME J.">
        <title>RNA-seq reveals cooperative metabolic interactions between two termite-gut spirochete species in co-culture.</title>
        <authorList>
            <person name="Rosenthal A.Z."/>
            <person name="Matson E.G."/>
            <person name="Eldar A."/>
            <person name="Leadbetter J.R."/>
        </authorList>
    </citation>
    <scope>NUCLEOTIDE SEQUENCE [LARGE SCALE GENOMIC DNA]</scope>
    <source>
        <strain evidence="2">ATCC BAA-888 / DSM 13862 / ZAS-9</strain>
    </source>
</reference>
<dbReference type="AlphaFoldDB" id="F5YFD1"/>
<gene>
    <name evidence="1" type="ordered locus">TREAZ_1373</name>
</gene>
<sequence length="362" mass="40375">MLFLSLLLLSPLFADQNDEMMLAAYSDPARVWGNGVERVIEEAYRLCFKTRILGGKVMNLRMPFAQNNERDKLTEEAWGFLGGGKGNPVFLWEKINEVLDSPDFSLYTETLSDGKEKVIIFDLPTQTWTSSRDLFDIARMKAGSYRGLPHRPYVLTSGQGLEETDVYNYLYCIGLAGMDCSGFVWHVLSYIASQDGVDLGRTLGRALGVKKGDDPSWYAGTGFYNSKTTQIVPVKDEIASLRPGDILLFRGKDGEMAHSAIVQSVDLKAGVIRYLQCTDEAPLEERGVHESYIRFDPAHPDISLGDLSLAWTQSRYPPFPGEKASPFSDDGERFRAYPEQGGGRVVRIRAVTGVIDKLAKMK</sequence>
<dbReference type="RefSeq" id="WP_015710630.1">
    <property type="nucleotide sequence ID" value="NC_015577.1"/>
</dbReference>
<keyword evidence="2" id="KW-1185">Reference proteome</keyword>